<evidence type="ECO:0008006" key="7">
    <source>
        <dbReference type="Google" id="ProtNLM"/>
    </source>
</evidence>
<evidence type="ECO:0000313" key="5">
    <source>
        <dbReference type="EMBL" id="QSX75897.1"/>
    </source>
</evidence>
<dbReference type="PANTHER" id="PTHR10009:SF18">
    <property type="entry name" value="PROTEIN YELLOW-LIKE PROTEIN"/>
    <property type="match status" value="1"/>
</dbReference>
<dbReference type="InterPro" id="IPR017996">
    <property type="entry name" value="MRJP/yellow-related"/>
</dbReference>
<evidence type="ECO:0000313" key="6">
    <source>
        <dbReference type="Proteomes" id="UP000663400"/>
    </source>
</evidence>
<keyword evidence="4" id="KW-0732">Signal</keyword>
<name>A0ABX7RG45_9GAMM</name>
<keyword evidence="6" id="KW-1185">Reference proteome</keyword>
<evidence type="ECO:0000256" key="1">
    <source>
        <dbReference type="ARBA" id="ARBA00004613"/>
    </source>
</evidence>
<feature type="chain" id="PRO_5046523488" description="Major royal jelly protein" evidence="4">
    <location>
        <begin position="25"/>
        <end position="390"/>
    </location>
</feature>
<feature type="signal peptide" evidence="4">
    <location>
        <begin position="1"/>
        <end position="24"/>
    </location>
</feature>
<dbReference type="PANTHER" id="PTHR10009">
    <property type="entry name" value="PROTEIN YELLOW-RELATED"/>
    <property type="match status" value="1"/>
</dbReference>
<keyword evidence="2" id="KW-0964">Secreted</keyword>
<comment type="subcellular location">
    <subcellularLocation>
        <location evidence="1">Secreted</location>
    </subcellularLocation>
</comment>
<evidence type="ECO:0000256" key="4">
    <source>
        <dbReference type="SAM" id="SignalP"/>
    </source>
</evidence>
<dbReference type="PROSITE" id="PS51257">
    <property type="entry name" value="PROKAR_LIPOPROTEIN"/>
    <property type="match status" value="1"/>
</dbReference>
<proteinExistence type="predicted"/>
<dbReference type="EMBL" id="CP071517">
    <property type="protein sequence ID" value="QSX75897.1"/>
    <property type="molecule type" value="Genomic_DNA"/>
</dbReference>
<feature type="region of interest" description="Disordered" evidence="3">
    <location>
        <begin position="22"/>
        <end position="45"/>
    </location>
</feature>
<dbReference type="Gene3D" id="2.120.10.30">
    <property type="entry name" value="TolB, C-terminal domain"/>
    <property type="match status" value="1"/>
</dbReference>
<evidence type="ECO:0000256" key="2">
    <source>
        <dbReference type="ARBA" id="ARBA00022525"/>
    </source>
</evidence>
<evidence type="ECO:0000256" key="3">
    <source>
        <dbReference type="SAM" id="MobiDB-lite"/>
    </source>
</evidence>
<feature type="compositionally biased region" description="Low complexity" evidence="3">
    <location>
        <begin position="23"/>
        <end position="40"/>
    </location>
</feature>
<dbReference type="Pfam" id="PF03022">
    <property type="entry name" value="MRJP"/>
    <property type="match status" value="1"/>
</dbReference>
<dbReference type="Proteomes" id="UP000663400">
    <property type="component" value="Chromosome"/>
</dbReference>
<protein>
    <recommendedName>
        <fullName evidence="7">Major royal jelly protein</fullName>
    </recommendedName>
</protein>
<gene>
    <name evidence="5" type="ORF">HIV01_005145</name>
</gene>
<dbReference type="InterPro" id="IPR011042">
    <property type="entry name" value="6-blade_b-propeller_TolB-like"/>
</dbReference>
<dbReference type="SUPFAM" id="SSF63829">
    <property type="entry name" value="Calcium-dependent phosphotriesterase"/>
    <property type="match status" value="1"/>
</dbReference>
<dbReference type="RefSeq" id="WP_200605257.1">
    <property type="nucleotide sequence ID" value="NZ_CP071517.1"/>
</dbReference>
<accession>A0ABX7RG45</accession>
<sequence length="390" mass="41850">MKTNLILVAAILLALASCSKQEPASPSSTTAASTPAAAPTAAPPASAPAIGQVEIVSELDITPGNVTASKDGRVFASIHGMRRGPVQLIEVTGRNTWVPFPDESWNAKPGSGKDVLNTPHGVLIDGKDRLWVIDHGNWMDKPQPPKLLAFDINSRKLAYRHDFDKTAAPAGQILQDLAVDGDRGFVYVADCGPDPAIVVVDTNKNTARRFRGHPSLQAEDVELVVEGKPLLFPGEGGRMGPARVGINPITLSSDGETVYFGSMNGTSWYSVPARLFREGASDADIGKSIARVGPKPLSDGAATDAEGNHFITNLPDNGIDMLTSTGKLQPLVRDERFLWADNAHFGQDSWLYVAINQLHRNPIFTDAEDRGQPPYLIARIWTGTRGQPGR</sequence>
<reference evidence="5 6" key="1">
    <citation type="submission" date="2021-02" db="EMBL/GenBank/DDBJ databases">
        <title>Lysobacter arenosi sp. nov., isolated from soil of gangwondo yeongwol, south Korea.</title>
        <authorList>
            <person name="Kim K.R."/>
            <person name="Kim K.H."/>
            <person name="Jeon C.O."/>
        </authorList>
    </citation>
    <scope>NUCLEOTIDE SEQUENCE [LARGE SCALE GENOMIC DNA]</scope>
    <source>
        <strain evidence="5 6">R7</strain>
    </source>
</reference>
<organism evidence="5 6">
    <name type="scientific">Lysobacter arenosi</name>
    <dbReference type="NCBI Taxonomy" id="2795387"/>
    <lineage>
        <taxon>Bacteria</taxon>
        <taxon>Pseudomonadati</taxon>
        <taxon>Pseudomonadota</taxon>
        <taxon>Gammaproteobacteria</taxon>
        <taxon>Lysobacterales</taxon>
        <taxon>Lysobacteraceae</taxon>
        <taxon>Lysobacter</taxon>
    </lineage>
</organism>